<dbReference type="InterPro" id="IPR009282">
    <property type="entry name" value="DUF937"/>
</dbReference>
<dbReference type="OrthoDB" id="3577641at2"/>
<evidence type="ECO:0000313" key="2">
    <source>
        <dbReference type="Proteomes" id="UP000321196"/>
    </source>
</evidence>
<dbReference type="Pfam" id="PF06078">
    <property type="entry name" value="DUF937"/>
    <property type="match status" value="1"/>
</dbReference>
<organism evidence="1 2">
    <name type="scientific">Microbacterium mitrae</name>
    <dbReference type="NCBI Taxonomy" id="664640"/>
    <lineage>
        <taxon>Bacteria</taxon>
        <taxon>Bacillati</taxon>
        <taxon>Actinomycetota</taxon>
        <taxon>Actinomycetes</taxon>
        <taxon>Micrococcales</taxon>
        <taxon>Microbacteriaceae</taxon>
        <taxon>Microbacterium</taxon>
    </lineage>
</organism>
<reference evidence="1 2" key="1">
    <citation type="submission" date="2019-08" db="EMBL/GenBank/DDBJ databases">
        <authorList>
            <person name="Dong K."/>
        </authorList>
    </citation>
    <scope>NUCLEOTIDE SEQUENCE [LARGE SCALE GENOMIC DNA]</scope>
    <source>
        <strain evidence="1 2">M4-8</strain>
    </source>
</reference>
<accession>A0A5C8HLF5</accession>
<keyword evidence="2" id="KW-1185">Reference proteome</keyword>
<sequence length="196" mass="19296">MAGLSDILKMLPIDDIATQLGVDPSVASQAVEEGSATILGGLAKNAQTEEGASAIEKALSKHSGQGDTVDVKSVDAVDGGKILNHIFGDKTKTVEKELTDSPKTAGIDFGKLLPMLAPIIMGMLSKNQGQSSGQAQGGGGITDVIGGLLSGGDAATGGIGDLLSGVLGGGNDDGKKDGGPLGGITDLLGGLFGGKK</sequence>
<dbReference type="RefSeq" id="WP_147826182.1">
    <property type="nucleotide sequence ID" value="NZ_BAAARG010000003.1"/>
</dbReference>
<dbReference type="Proteomes" id="UP000321196">
    <property type="component" value="Unassembled WGS sequence"/>
</dbReference>
<gene>
    <name evidence="1" type="ORF">FVP60_10210</name>
</gene>
<dbReference type="AlphaFoldDB" id="A0A5C8HLF5"/>
<comment type="caution">
    <text evidence="1">The sequence shown here is derived from an EMBL/GenBank/DDBJ whole genome shotgun (WGS) entry which is preliminary data.</text>
</comment>
<evidence type="ECO:0000313" key="1">
    <source>
        <dbReference type="EMBL" id="TXK04126.1"/>
    </source>
</evidence>
<name>A0A5C8HLF5_9MICO</name>
<proteinExistence type="predicted"/>
<protein>
    <submittedName>
        <fullName evidence="1">DUF937 domain-containing protein</fullName>
    </submittedName>
</protein>
<dbReference type="EMBL" id="VRSW01000003">
    <property type="protein sequence ID" value="TXK04126.1"/>
    <property type="molecule type" value="Genomic_DNA"/>
</dbReference>